<comment type="similarity">
    <text evidence="2">Belongs to the LysR transcriptional regulatory family.</text>
</comment>
<dbReference type="AlphaFoldDB" id="A0A3B0WGB3"/>
<name>A0A3B0WGB3_9ZZZZ</name>
<dbReference type="EMBL" id="UOFD01000028">
    <property type="protein sequence ID" value="VAW51393.1"/>
    <property type="molecule type" value="Genomic_DNA"/>
</dbReference>
<evidence type="ECO:0000256" key="1">
    <source>
        <dbReference type="ARBA" id="ARBA00004496"/>
    </source>
</evidence>
<dbReference type="Gene3D" id="1.10.10.10">
    <property type="entry name" value="Winged helix-like DNA-binding domain superfamily/Winged helix DNA-binding domain"/>
    <property type="match status" value="1"/>
</dbReference>
<evidence type="ECO:0000256" key="4">
    <source>
        <dbReference type="ARBA" id="ARBA00022490"/>
    </source>
</evidence>
<comment type="subcellular location">
    <subcellularLocation>
        <location evidence="1">Cytoplasm</location>
    </subcellularLocation>
</comment>
<keyword evidence="5" id="KW-0028">Amino-acid biosynthesis</keyword>
<evidence type="ECO:0000256" key="3">
    <source>
        <dbReference type="ARBA" id="ARBA00019365"/>
    </source>
</evidence>
<evidence type="ECO:0000259" key="10">
    <source>
        <dbReference type="PROSITE" id="PS50931"/>
    </source>
</evidence>
<keyword evidence="6" id="KW-0805">Transcription regulation</keyword>
<dbReference type="InterPro" id="IPR037406">
    <property type="entry name" value="MetR_PBP2"/>
</dbReference>
<evidence type="ECO:0000256" key="8">
    <source>
        <dbReference type="ARBA" id="ARBA00023163"/>
    </source>
</evidence>
<keyword evidence="4" id="KW-0963">Cytoplasm</keyword>
<keyword evidence="7" id="KW-0238">DNA-binding</keyword>
<dbReference type="GO" id="GO:0003677">
    <property type="term" value="F:DNA binding"/>
    <property type="evidence" value="ECO:0007669"/>
    <property type="project" value="UniProtKB-KW"/>
</dbReference>
<keyword evidence="9" id="KW-0486">Methionine biosynthesis</keyword>
<dbReference type="PROSITE" id="PS50931">
    <property type="entry name" value="HTH_LYSR"/>
    <property type="match status" value="1"/>
</dbReference>
<accession>A0A3B0WGB3</accession>
<evidence type="ECO:0000256" key="7">
    <source>
        <dbReference type="ARBA" id="ARBA00023125"/>
    </source>
</evidence>
<dbReference type="InterPro" id="IPR000847">
    <property type="entry name" value="LysR_HTH_N"/>
</dbReference>
<evidence type="ECO:0000313" key="11">
    <source>
        <dbReference type="EMBL" id="VAW51393.1"/>
    </source>
</evidence>
<dbReference type="Pfam" id="PF00126">
    <property type="entry name" value="HTH_1"/>
    <property type="match status" value="1"/>
</dbReference>
<dbReference type="InterPro" id="IPR036390">
    <property type="entry name" value="WH_DNA-bd_sf"/>
</dbReference>
<dbReference type="GO" id="GO:0009086">
    <property type="term" value="P:methionine biosynthetic process"/>
    <property type="evidence" value="ECO:0007669"/>
    <property type="project" value="UniProtKB-KW"/>
</dbReference>
<dbReference type="PRINTS" id="PR00039">
    <property type="entry name" value="HTHLYSR"/>
</dbReference>
<gene>
    <name evidence="11" type="ORF">MNBD_GAMMA06-963</name>
</gene>
<sequence length="296" mass="33279">MLEIKHLRTLKQIKHTGNLSEAAPLLHITQSALSHQIRTIENLVGGTVFERKTKPLRFTSIGQRLLQLANDVLPTFEVAAADIRREVSGESGRLSIAVECHSCFAWLLPALEKYRHQHPDVEQDLTMVHSFNAIDALRARQIDLVISSDPLPVNDIVWLPLFTYECLLGVASDNSLADNKTVFAKNLENQTLLTYPVEQQRLDIFRRFLWPAGITPTATRHVELTAMILQLVSSGRGVCALPEWAYTETLVTLPVTCRLGSKGLFSKLFAAVRANEKNRDYIKSFVEIAQKKVSRL</sequence>
<dbReference type="Pfam" id="PF03466">
    <property type="entry name" value="LysR_substrate"/>
    <property type="match status" value="1"/>
</dbReference>
<dbReference type="InterPro" id="IPR005119">
    <property type="entry name" value="LysR_subst-bd"/>
</dbReference>
<evidence type="ECO:0000256" key="9">
    <source>
        <dbReference type="ARBA" id="ARBA00023167"/>
    </source>
</evidence>
<evidence type="ECO:0000256" key="5">
    <source>
        <dbReference type="ARBA" id="ARBA00022605"/>
    </source>
</evidence>
<dbReference type="GO" id="GO:0005737">
    <property type="term" value="C:cytoplasm"/>
    <property type="evidence" value="ECO:0007669"/>
    <property type="project" value="UniProtKB-SubCell"/>
</dbReference>
<evidence type="ECO:0000256" key="6">
    <source>
        <dbReference type="ARBA" id="ARBA00023015"/>
    </source>
</evidence>
<evidence type="ECO:0000256" key="2">
    <source>
        <dbReference type="ARBA" id="ARBA00009437"/>
    </source>
</evidence>
<dbReference type="SUPFAM" id="SSF53850">
    <property type="entry name" value="Periplasmic binding protein-like II"/>
    <property type="match status" value="1"/>
</dbReference>
<dbReference type="Gene3D" id="3.40.190.10">
    <property type="entry name" value="Periplasmic binding protein-like II"/>
    <property type="match status" value="2"/>
</dbReference>
<dbReference type="GO" id="GO:0032993">
    <property type="term" value="C:protein-DNA complex"/>
    <property type="evidence" value="ECO:0007669"/>
    <property type="project" value="TreeGrafter"/>
</dbReference>
<keyword evidence="8" id="KW-0804">Transcription</keyword>
<reference evidence="11" key="1">
    <citation type="submission" date="2018-06" db="EMBL/GenBank/DDBJ databases">
        <authorList>
            <person name="Zhirakovskaya E."/>
        </authorList>
    </citation>
    <scope>NUCLEOTIDE SEQUENCE</scope>
</reference>
<dbReference type="InterPro" id="IPR036388">
    <property type="entry name" value="WH-like_DNA-bd_sf"/>
</dbReference>
<protein>
    <recommendedName>
        <fullName evidence="3">HTH-type transcriptional regulator MetR</fullName>
    </recommendedName>
</protein>
<organism evidence="11">
    <name type="scientific">hydrothermal vent metagenome</name>
    <dbReference type="NCBI Taxonomy" id="652676"/>
    <lineage>
        <taxon>unclassified sequences</taxon>
        <taxon>metagenomes</taxon>
        <taxon>ecological metagenomes</taxon>
    </lineage>
</organism>
<dbReference type="PANTHER" id="PTHR30346:SF28">
    <property type="entry name" value="HTH-TYPE TRANSCRIPTIONAL REGULATOR CYNR"/>
    <property type="match status" value="1"/>
</dbReference>
<feature type="domain" description="HTH lysR-type" evidence="10">
    <location>
        <begin position="2"/>
        <end position="59"/>
    </location>
</feature>
<proteinExistence type="inferred from homology"/>
<dbReference type="SUPFAM" id="SSF46785">
    <property type="entry name" value="Winged helix' DNA-binding domain"/>
    <property type="match status" value="1"/>
</dbReference>
<dbReference type="GO" id="GO:0003700">
    <property type="term" value="F:DNA-binding transcription factor activity"/>
    <property type="evidence" value="ECO:0007669"/>
    <property type="project" value="InterPro"/>
</dbReference>
<dbReference type="CDD" id="cd08441">
    <property type="entry name" value="PBP2_MetR"/>
    <property type="match status" value="1"/>
</dbReference>
<dbReference type="PANTHER" id="PTHR30346">
    <property type="entry name" value="TRANSCRIPTIONAL DUAL REGULATOR HCAR-RELATED"/>
    <property type="match status" value="1"/>
</dbReference>